<dbReference type="OrthoDB" id="304940at2759"/>
<evidence type="ECO:0000313" key="2">
    <source>
        <dbReference type="Proteomes" id="UP000692954"/>
    </source>
</evidence>
<dbReference type="Proteomes" id="UP000692954">
    <property type="component" value="Unassembled WGS sequence"/>
</dbReference>
<proteinExistence type="predicted"/>
<accession>A0A8S1PDW6</accession>
<sequence length="175" mass="20453">MNQQKDGLFFQSSLFVAELCEPLSIMDYWYEDENKEIQPKIMKIEKLEKIEKPKIKSQRINRSQKKDPYGSDWAQGILAKQFGVQISQGSQNQSPKWTIKKIQPLDFSQNNASINPKIAKESKTQEKLFRQTATESHRKRLGHVIKQYQQSFNGQIPSQFQQSLLHYQQKLPSIP</sequence>
<reference evidence="1" key="1">
    <citation type="submission" date="2021-01" db="EMBL/GenBank/DDBJ databases">
        <authorList>
            <consortium name="Genoscope - CEA"/>
            <person name="William W."/>
        </authorList>
    </citation>
    <scope>NUCLEOTIDE SEQUENCE</scope>
</reference>
<organism evidence="1 2">
    <name type="scientific">Paramecium sonneborni</name>
    <dbReference type="NCBI Taxonomy" id="65129"/>
    <lineage>
        <taxon>Eukaryota</taxon>
        <taxon>Sar</taxon>
        <taxon>Alveolata</taxon>
        <taxon>Ciliophora</taxon>
        <taxon>Intramacronucleata</taxon>
        <taxon>Oligohymenophorea</taxon>
        <taxon>Peniculida</taxon>
        <taxon>Parameciidae</taxon>
        <taxon>Paramecium</taxon>
    </lineage>
</organism>
<dbReference type="AlphaFoldDB" id="A0A8S1PDW6"/>
<comment type="caution">
    <text evidence="1">The sequence shown here is derived from an EMBL/GenBank/DDBJ whole genome shotgun (WGS) entry which is preliminary data.</text>
</comment>
<evidence type="ECO:0000313" key="1">
    <source>
        <dbReference type="EMBL" id="CAD8101179.1"/>
    </source>
</evidence>
<protein>
    <submittedName>
        <fullName evidence="1">Uncharacterized protein</fullName>
    </submittedName>
</protein>
<name>A0A8S1PDW6_9CILI</name>
<gene>
    <name evidence="1" type="ORF">PSON_ATCC_30995.1.T0750135</name>
</gene>
<keyword evidence="2" id="KW-1185">Reference proteome</keyword>
<dbReference type="EMBL" id="CAJJDN010000075">
    <property type="protein sequence ID" value="CAD8101179.1"/>
    <property type="molecule type" value="Genomic_DNA"/>
</dbReference>